<name>A0A0B2UY87_TOXCA</name>
<reference evidence="2 3" key="1">
    <citation type="submission" date="2014-11" db="EMBL/GenBank/DDBJ databases">
        <title>Genetic blueprint of the zoonotic pathogen Toxocara canis.</title>
        <authorList>
            <person name="Zhu X.-Q."/>
            <person name="Korhonen P.K."/>
            <person name="Cai H."/>
            <person name="Young N.D."/>
            <person name="Nejsum P."/>
            <person name="von Samson-Himmelstjerna G."/>
            <person name="Boag P.R."/>
            <person name="Tan P."/>
            <person name="Li Q."/>
            <person name="Min J."/>
            <person name="Yang Y."/>
            <person name="Wang X."/>
            <person name="Fang X."/>
            <person name="Hall R.S."/>
            <person name="Hofmann A."/>
            <person name="Sternberg P.W."/>
            <person name="Jex A.R."/>
            <person name="Gasser R.B."/>
        </authorList>
    </citation>
    <scope>NUCLEOTIDE SEQUENCE [LARGE SCALE GENOMIC DNA]</scope>
    <source>
        <strain evidence="2">PN_DK_2014</strain>
    </source>
</reference>
<feature type="region of interest" description="Disordered" evidence="1">
    <location>
        <begin position="1"/>
        <end position="28"/>
    </location>
</feature>
<evidence type="ECO:0000313" key="3">
    <source>
        <dbReference type="Proteomes" id="UP000031036"/>
    </source>
</evidence>
<dbReference type="EMBL" id="JPKZ01002909">
    <property type="protein sequence ID" value="KHN74448.1"/>
    <property type="molecule type" value="Genomic_DNA"/>
</dbReference>
<dbReference type="STRING" id="6265.A0A0B2UY87"/>
<comment type="caution">
    <text evidence="2">The sequence shown here is derived from an EMBL/GenBank/DDBJ whole genome shotgun (WGS) entry which is preliminary data.</text>
</comment>
<dbReference type="AlphaFoldDB" id="A0A0B2UY87"/>
<evidence type="ECO:0000256" key="1">
    <source>
        <dbReference type="SAM" id="MobiDB-lite"/>
    </source>
</evidence>
<protein>
    <submittedName>
        <fullName evidence="2">Uncharacterized protein</fullName>
    </submittedName>
</protein>
<keyword evidence="3" id="KW-1185">Reference proteome</keyword>
<feature type="region of interest" description="Disordered" evidence="1">
    <location>
        <begin position="80"/>
        <end position="127"/>
    </location>
</feature>
<organism evidence="2 3">
    <name type="scientific">Toxocara canis</name>
    <name type="common">Canine roundworm</name>
    <dbReference type="NCBI Taxonomy" id="6265"/>
    <lineage>
        <taxon>Eukaryota</taxon>
        <taxon>Metazoa</taxon>
        <taxon>Ecdysozoa</taxon>
        <taxon>Nematoda</taxon>
        <taxon>Chromadorea</taxon>
        <taxon>Rhabditida</taxon>
        <taxon>Spirurina</taxon>
        <taxon>Ascaridomorpha</taxon>
        <taxon>Ascaridoidea</taxon>
        <taxon>Toxocaridae</taxon>
        <taxon>Toxocara</taxon>
    </lineage>
</organism>
<dbReference type="OrthoDB" id="5805078at2759"/>
<accession>A0A0B2UY87</accession>
<evidence type="ECO:0000313" key="2">
    <source>
        <dbReference type="EMBL" id="KHN74448.1"/>
    </source>
</evidence>
<dbReference type="Proteomes" id="UP000031036">
    <property type="component" value="Unassembled WGS sequence"/>
</dbReference>
<gene>
    <name evidence="2" type="ORF">Tcan_04214</name>
</gene>
<dbReference type="OMA" id="FPMSANE"/>
<proteinExistence type="predicted"/>
<feature type="compositionally biased region" description="Basic and acidic residues" evidence="1">
    <location>
        <begin position="1"/>
        <end position="18"/>
    </location>
</feature>
<sequence length="310" mass="34528">MGKKEDKSLSSSKGEVKKSTLTNGGGKDEVTDKFEATIFFLRTQEKMLKSHVGILNTIFVQRLDDKCKGKYIPAPIPTSIEFHSESESEEEYSDRATAGGGADECSASDSKKKSRENSSTQRQPSELLKMMMQREEAERSDLFEYPAMNYGCLSELSSCYRMDTLLTMCTDLAEIANSLHRSLLSIEEKAKANKAKLNQMLDEAIKIFEVTNAIAEVFSITPLPKSKLPEEGAKFAHLLGPQDEMDFFTPTNEGLQIVADPEQYILKFEGQIDHMRTAVNEIGKCLITITRVLKSIVPGTELIDEVSEVS</sequence>